<name>A0ACC2UQA3_9FUNG</name>
<evidence type="ECO:0000313" key="2">
    <source>
        <dbReference type="Proteomes" id="UP001165960"/>
    </source>
</evidence>
<proteinExistence type="predicted"/>
<dbReference type="Proteomes" id="UP001165960">
    <property type="component" value="Unassembled WGS sequence"/>
</dbReference>
<gene>
    <name evidence="1" type="ORF">DSO57_1016834</name>
</gene>
<sequence length="244" mass="27369">MEPLVTPKSIPASAAKLPLDHTNKLFGIVYITLTGVIDTIVPTVGLWLWESKTMSYLIKLAPILWWALPTQSATCQFPNASKPANQGCFPDIMIIYFKPGTLSPKMLIILGAYFMFFGSKWAFIHSQKEDPLRNLLVYGLGVKETIWICQYLESSNNILYSLYLVLDFCTSVLDFFSLDLDSCSLNLDSGAALRIQLPILGLLLRYLGLYQSNQAPSGDQKASKTSWQKLRRPGKDLQKPSKRP</sequence>
<accession>A0ACC2UQA3</accession>
<dbReference type="EMBL" id="QTSX02000069">
    <property type="protein sequence ID" value="KAJ9089045.1"/>
    <property type="molecule type" value="Genomic_DNA"/>
</dbReference>
<evidence type="ECO:0000313" key="1">
    <source>
        <dbReference type="EMBL" id="KAJ9089045.1"/>
    </source>
</evidence>
<comment type="caution">
    <text evidence="1">The sequence shown here is derived from an EMBL/GenBank/DDBJ whole genome shotgun (WGS) entry which is preliminary data.</text>
</comment>
<protein>
    <submittedName>
        <fullName evidence="1">Uncharacterized protein</fullName>
    </submittedName>
</protein>
<keyword evidence="2" id="KW-1185">Reference proteome</keyword>
<reference evidence="1" key="1">
    <citation type="submission" date="2022-04" db="EMBL/GenBank/DDBJ databases">
        <title>Genome of the entomopathogenic fungus Entomophthora muscae.</title>
        <authorList>
            <person name="Elya C."/>
            <person name="Lovett B.R."/>
            <person name="Lee E."/>
            <person name="Macias A.M."/>
            <person name="Hajek A.E."/>
            <person name="De Bivort B.L."/>
            <person name="Kasson M.T."/>
            <person name="De Fine Licht H.H."/>
            <person name="Stajich J.E."/>
        </authorList>
    </citation>
    <scope>NUCLEOTIDE SEQUENCE</scope>
    <source>
        <strain evidence="1">Berkeley</strain>
    </source>
</reference>
<organism evidence="1 2">
    <name type="scientific">Entomophthora muscae</name>
    <dbReference type="NCBI Taxonomy" id="34485"/>
    <lineage>
        <taxon>Eukaryota</taxon>
        <taxon>Fungi</taxon>
        <taxon>Fungi incertae sedis</taxon>
        <taxon>Zoopagomycota</taxon>
        <taxon>Entomophthoromycotina</taxon>
        <taxon>Entomophthoromycetes</taxon>
        <taxon>Entomophthorales</taxon>
        <taxon>Entomophthoraceae</taxon>
        <taxon>Entomophthora</taxon>
    </lineage>
</organism>